<proteinExistence type="predicted"/>
<organism evidence="1 2">
    <name type="scientific">Photorhabdus temperata subsp. temperata Meg1</name>
    <dbReference type="NCBI Taxonomy" id="1393735"/>
    <lineage>
        <taxon>Bacteria</taxon>
        <taxon>Pseudomonadati</taxon>
        <taxon>Pseudomonadota</taxon>
        <taxon>Gammaproteobacteria</taxon>
        <taxon>Enterobacterales</taxon>
        <taxon>Morganellaceae</taxon>
        <taxon>Photorhabdus</taxon>
    </lineage>
</organism>
<dbReference type="Proteomes" id="UP000028002">
    <property type="component" value="Unassembled WGS sequence"/>
</dbReference>
<name>A0A081RYH8_PHOTE</name>
<sequence>MKNIFTSSDYEFKKAQEWLEYIKKGKLRYLKTQEYPDNIFSPSPAPENLSDVQSPASVAATNEYSIFTKKSATSYKYPVSVTEGLQTIINLCRIASGYDPLKPEGNGNAKKFIAFTKEIANVPFLSLLWADSSIVTQQSHDTDILIDSFVQAFRGLSPQDKITIKIYLKALANTALSYADEKERQSNFVQYVLTKSPNGASLILYSSVLTIKRVNNKGTIKFTSRYKLSQAEYNLSQASWENVRPAFEKENKISTESLIDCMTTRLKT</sequence>
<evidence type="ECO:0000313" key="1">
    <source>
        <dbReference type="EMBL" id="KER03731.1"/>
    </source>
</evidence>
<evidence type="ECO:0008006" key="3">
    <source>
        <dbReference type="Google" id="ProtNLM"/>
    </source>
</evidence>
<dbReference type="AlphaFoldDB" id="A0A081RYH8"/>
<dbReference type="EMBL" id="JGVH01000024">
    <property type="protein sequence ID" value="KER03731.1"/>
    <property type="molecule type" value="Genomic_DNA"/>
</dbReference>
<dbReference type="PATRIC" id="fig|1393735.3.peg.1698"/>
<reference evidence="1 2" key="1">
    <citation type="submission" date="2014-03" db="EMBL/GenBank/DDBJ databases">
        <title>Draft Genome of Photorhabdus temperata Meg1.</title>
        <authorList>
            <person name="Hurst S.G.IV."/>
            <person name="Morris K."/>
            <person name="Thomas K."/>
            <person name="Tisa L.S."/>
        </authorList>
    </citation>
    <scope>NUCLEOTIDE SEQUENCE [LARGE SCALE GENOMIC DNA]</scope>
    <source>
        <strain evidence="1 2">Meg1</strain>
    </source>
</reference>
<comment type="caution">
    <text evidence="1">The sequence shown here is derived from an EMBL/GenBank/DDBJ whole genome shotgun (WGS) entry which is preliminary data.</text>
</comment>
<dbReference type="RefSeq" id="WP_023044274.1">
    <property type="nucleotide sequence ID" value="NZ_CAWLUD010000024.1"/>
</dbReference>
<evidence type="ECO:0000313" key="2">
    <source>
        <dbReference type="Proteomes" id="UP000028002"/>
    </source>
</evidence>
<protein>
    <recommendedName>
        <fullName evidence="3">Virulence factor Evf domain-containing protein</fullName>
    </recommendedName>
</protein>
<accession>A0A081RYH8</accession>
<gene>
    <name evidence="1" type="ORF">MEG1DRAFT_01655</name>
</gene>